<dbReference type="Proteomes" id="UP001595685">
    <property type="component" value="Unassembled WGS sequence"/>
</dbReference>
<feature type="domain" description="Ferric oxidoreductase" evidence="6">
    <location>
        <begin position="14"/>
        <end position="141"/>
    </location>
</feature>
<feature type="transmembrane region" description="Helical" evidence="5">
    <location>
        <begin position="132"/>
        <end position="153"/>
    </location>
</feature>
<name>A0ABV7WIG8_9MICO</name>
<reference evidence="8" key="1">
    <citation type="journal article" date="2019" name="Int. J. Syst. Evol. Microbiol.">
        <title>The Global Catalogue of Microorganisms (GCM) 10K type strain sequencing project: providing services to taxonomists for standard genome sequencing and annotation.</title>
        <authorList>
            <consortium name="The Broad Institute Genomics Platform"/>
            <consortium name="The Broad Institute Genome Sequencing Center for Infectious Disease"/>
            <person name="Wu L."/>
            <person name="Ma J."/>
        </authorList>
    </citation>
    <scope>NUCLEOTIDE SEQUENCE [LARGE SCALE GENOMIC DNA]</scope>
    <source>
        <strain evidence="8">NCAIM B.02333</strain>
    </source>
</reference>
<evidence type="ECO:0000259" key="6">
    <source>
        <dbReference type="Pfam" id="PF01794"/>
    </source>
</evidence>
<comment type="caution">
    <text evidence="7">The sequence shown here is derived from an EMBL/GenBank/DDBJ whole genome shotgun (WGS) entry which is preliminary data.</text>
</comment>
<feature type="transmembrane region" description="Helical" evidence="5">
    <location>
        <begin position="48"/>
        <end position="71"/>
    </location>
</feature>
<dbReference type="InterPro" id="IPR013130">
    <property type="entry name" value="Fe3_Rdtase_TM_dom"/>
</dbReference>
<feature type="transmembrane region" description="Helical" evidence="5">
    <location>
        <begin position="165"/>
        <end position="184"/>
    </location>
</feature>
<sequence length="202" mass="22604">MEWSADMRLWRAFGDAAIVLLLLSLAIGPVSRLHPRGVLLLPWRRQVGIWAAVMAVVHSVLIIDGWARWSVRRFLGYEFVPQLGREARMEPGFGLANLVGLVAVIWMVVLLATSSDRAVDFLGPQAWKWVHGGANVAFYLAILHSGYFLFVHYTESFHRAVPPPNWFGTPLLALAAGLLLLQWGTFWQTVAKRRHGRAGARA</sequence>
<organism evidence="7 8">
    <name type="scientific">Aquipuribacter hungaricus</name>
    <dbReference type="NCBI Taxonomy" id="545624"/>
    <lineage>
        <taxon>Bacteria</taxon>
        <taxon>Bacillati</taxon>
        <taxon>Actinomycetota</taxon>
        <taxon>Actinomycetes</taxon>
        <taxon>Micrococcales</taxon>
        <taxon>Intrasporangiaceae</taxon>
        <taxon>Aquipuribacter</taxon>
    </lineage>
</organism>
<evidence type="ECO:0000256" key="2">
    <source>
        <dbReference type="ARBA" id="ARBA00022692"/>
    </source>
</evidence>
<accession>A0ABV7WIG8</accession>
<evidence type="ECO:0000313" key="7">
    <source>
        <dbReference type="EMBL" id="MFC3689222.1"/>
    </source>
</evidence>
<evidence type="ECO:0000256" key="5">
    <source>
        <dbReference type="SAM" id="Phobius"/>
    </source>
</evidence>
<dbReference type="RefSeq" id="WP_340288447.1">
    <property type="nucleotide sequence ID" value="NZ_JBBEOI010000002.1"/>
</dbReference>
<keyword evidence="4 5" id="KW-0472">Membrane</keyword>
<comment type="subcellular location">
    <subcellularLocation>
        <location evidence="1">Membrane</location>
        <topology evidence="1">Multi-pass membrane protein</topology>
    </subcellularLocation>
</comment>
<dbReference type="EMBL" id="JBHRWW010000008">
    <property type="protein sequence ID" value="MFC3689222.1"/>
    <property type="molecule type" value="Genomic_DNA"/>
</dbReference>
<evidence type="ECO:0000256" key="1">
    <source>
        <dbReference type="ARBA" id="ARBA00004141"/>
    </source>
</evidence>
<keyword evidence="3 5" id="KW-1133">Transmembrane helix</keyword>
<dbReference type="Pfam" id="PF01794">
    <property type="entry name" value="Ferric_reduct"/>
    <property type="match status" value="1"/>
</dbReference>
<evidence type="ECO:0000256" key="4">
    <source>
        <dbReference type="ARBA" id="ARBA00023136"/>
    </source>
</evidence>
<gene>
    <name evidence="7" type="ORF">ACFOLH_12805</name>
</gene>
<keyword evidence="8" id="KW-1185">Reference proteome</keyword>
<proteinExistence type="predicted"/>
<evidence type="ECO:0000313" key="8">
    <source>
        <dbReference type="Proteomes" id="UP001595685"/>
    </source>
</evidence>
<evidence type="ECO:0000256" key="3">
    <source>
        <dbReference type="ARBA" id="ARBA00022989"/>
    </source>
</evidence>
<protein>
    <submittedName>
        <fullName evidence="7">Ferric reductase-like transmembrane domain-containing protein</fullName>
    </submittedName>
</protein>
<keyword evidence="2 5" id="KW-0812">Transmembrane</keyword>
<feature type="transmembrane region" description="Helical" evidence="5">
    <location>
        <begin position="92"/>
        <end position="112"/>
    </location>
</feature>